<gene>
    <name evidence="2" type="ORF">AGR13a_Cc240022</name>
</gene>
<accession>A0ABP2BGD0</accession>
<evidence type="ECO:0000313" key="2">
    <source>
        <dbReference type="EMBL" id="CUX24091.1"/>
    </source>
</evidence>
<dbReference type="EMBL" id="FBWH01000017">
    <property type="protein sequence ID" value="CUX24091.1"/>
    <property type="molecule type" value="Genomic_DNA"/>
</dbReference>
<evidence type="ECO:0000313" key="3">
    <source>
        <dbReference type="Proteomes" id="UP000191812"/>
    </source>
</evidence>
<reference evidence="2 3" key="1">
    <citation type="submission" date="2016-01" db="EMBL/GenBank/DDBJ databases">
        <authorList>
            <person name="Regsiter A."/>
            <person name="william w."/>
        </authorList>
    </citation>
    <scope>NUCLEOTIDE SEQUENCE [LARGE SCALE GENOMIC DNA]</scope>
    <source>
        <strain evidence="2 3">CFBP 6927</strain>
    </source>
</reference>
<feature type="compositionally biased region" description="Basic residues" evidence="1">
    <location>
        <begin position="280"/>
        <end position="298"/>
    </location>
</feature>
<sequence>MSPVFGRKASIMESTLNKLDHLYPRVDDLVQPLAVGTETKSLVPLRIALQRAKEVYKKNGLSSLFEKIETRELTIFARRSERLISSECYEFNKSRPPIIHKDEHYRQRETLAYTLAFHLREKKHSVHAVHDGIESIFSFLDMERDTDLENSNITLRPGEQAINFRINEKISSIFFSSTLINSHKSIKESKYWRDITYRTYRCYDVSFDQLEIDRHFPYSQQYASKKPRGRTETYSQSELDAALDKVFSDVNVQPELREVMAAARDFYAEKAEDGPVEKTLRRKGQRWLANHKKTSGHK</sequence>
<name>A0ABP2BGD0_9HYPH</name>
<evidence type="ECO:0000256" key="1">
    <source>
        <dbReference type="SAM" id="MobiDB-lite"/>
    </source>
</evidence>
<protein>
    <submittedName>
        <fullName evidence="2">Uncharacterized protein</fullName>
    </submittedName>
</protein>
<proteinExistence type="predicted"/>
<keyword evidence="3" id="KW-1185">Reference proteome</keyword>
<comment type="caution">
    <text evidence="2">The sequence shown here is derived from an EMBL/GenBank/DDBJ whole genome shotgun (WGS) entry which is preliminary data.</text>
</comment>
<dbReference type="Proteomes" id="UP000191812">
    <property type="component" value="Unassembled WGS sequence"/>
</dbReference>
<feature type="region of interest" description="Disordered" evidence="1">
    <location>
        <begin position="279"/>
        <end position="298"/>
    </location>
</feature>
<organism evidence="2 3">
    <name type="scientific">Agrobacterium genomosp. 13 str. CFBP 6927</name>
    <dbReference type="NCBI Taxonomy" id="1183428"/>
    <lineage>
        <taxon>Bacteria</taxon>
        <taxon>Pseudomonadati</taxon>
        <taxon>Pseudomonadota</taxon>
        <taxon>Alphaproteobacteria</taxon>
        <taxon>Hyphomicrobiales</taxon>
        <taxon>Rhizobiaceae</taxon>
        <taxon>Rhizobium/Agrobacterium group</taxon>
        <taxon>Agrobacterium</taxon>
        <taxon>Agrobacterium tumefaciens complex</taxon>
    </lineage>
</organism>